<name>A0A7R8H7C0_LEPSM</name>
<feature type="domain" description="PiggyBac transposable element-derived protein" evidence="1">
    <location>
        <begin position="90"/>
        <end position="155"/>
    </location>
</feature>
<dbReference type="InterPro" id="IPR052638">
    <property type="entry name" value="PiggyBac_TE-derived"/>
</dbReference>
<dbReference type="EMBL" id="HG994582">
    <property type="protein sequence ID" value="CAF2899043.1"/>
    <property type="molecule type" value="Genomic_DNA"/>
</dbReference>
<sequence>MNLSLKRQYKLPYQFKILFKPNNHIEEIVGKSRLYGQEKGRSKKAVDVTEDSILCGYALMLLSAYSKVPNKMMYSEDTRDCKSSIISVNIRQSMKYMHVSQSLSVNEIMIPYCGTNGDNQCIRANPVKFGFEVWALCSSSGHIVFVEPYCGRCTDIEKVIGCQGLNVVVALFNKAKGSPESIGGTRTMRQNRLGLIPLTIKIKCPERI</sequence>
<dbReference type="PANTHER" id="PTHR47055:SF3">
    <property type="entry name" value="PHORBOL-ESTER_DAG-TYPE DOMAIN-CONTAINING PROTEIN"/>
    <property type="match status" value="1"/>
</dbReference>
<gene>
    <name evidence="2" type="ORF">LSAA_7232</name>
</gene>
<organism evidence="2 3">
    <name type="scientific">Lepeophtheirus salmonis</name>
    <name type="common">Salmon louse</name>
    <name type="synonym">Caligus salmonis</name>
    <dbReference type="NCBI Taxonomy" id="72036"/>
    <lineage>
        <taxon>Eukaryota</taxon>
        <taxon>Metazoa</taxon>
        <taxon>Ecdysozoa</taxon>
        <taxon>Arthropoda</taxon>
        <taxon>Crustacea</taxon>
        <taxon>Multicrustacea</taxon>
        <taxon>Hexanauplia</taxon>
        <taxon>Copepoda</taxon>
        <taxon>Siphonostomatoida</taxon>
        <taxon>Caligidae</taxon>
        <taxon>Lepeophtheirus</taxon>
    </lineage>
</organism>
<dbReference type="OrthoDB" id="6378761at2759"/>
<dbReference type="Proteomes" id="UP000675881">
    <property type="component" value="Chromosome 3"/>
</dbReference>
<dbReference type="GO" id="GO:0043565">
    <property type="term" value="F:sequence-specific DNA binding"/>
    <property type="evidence" value="ECO:0007669"/>
    <property type="project" value="TreeGrafter"/>
</dbReference>
<dbReference type="AlphaFoldDB" id="A0A7R8H7C0"/>
<evidence type="ECO:0000313" key="3">
    <source>
        <dbReference type="Proteomes" id="UP000675881"/>
    </source>
</evidence>
<proteinExistence type="predicted"/>
<evidence type="ECO:0000259" key="1">
    <source>
        <dbReference type="Pfam" id="PF13843"/>
    </source>
</evidence>
<dbReference type="InterPro" id="IPR029526">
    <property type="entry name" value="PGBD"/>
</dbReference>
<keyword evidence="3" id="KW-1185">Reference proteome</keyword>
<dbReference type="Pfam" id="PF13843">
    <property type="entry name" value="DDE_Tnp_1_7"/>
    <property type="match status" value="1"/>
</dbReference>
<reference evidence="2" key="1">
    <citation type="submission" date="2021-02" db="EMBL/GenBank/DDBJ databases">
        <authorList>
            <person name="Bekaert M."/>
        </authorList>
    </citation>
    <scope>NUCLEOTIDE SEQUENCE</scope>
    <source>
        <strain evidence="2">IoA-00</strain>
    </source>
</reference>
<protein>
    <submittedName>
        <fullName evidence="2">(salmon louse) hypothetical protein</fullName>
    </submittedName>
</protein>
<evidence type="ECO:0000313" key="2">
    <source>
        <dbReference type="EMBL" id="CAF2899043.1"/>
    </source>
</evidence>
<accession>A0A7R8H7C0</accession>
<dbReference type="PANTHER" id="PTHR47055">
    <property type="entry name" value="DDE_TNP_1_7 DOMAIN-CONTAINING PROTEIN"/>
    <property type="match status" value="1"/>
</dbReference>